<comment type="subunit">
    <text evidence="2 7">Homodimer.</text>
</comment>
<dbReference type="InterPro" id="IPR018090">
    <property type="entry name" value="Pyrmidine_PPas_bac/euk"/>
</dbReference>
<dbReference type="EC" id="2.4.2.4" evidence="3 7"/>
<feature type="domain" description="Pyrimidine nucleoside phosphorylase C-terminal" evidence="8">
    <location>
        <begin position="349"/>
        <end position="423"/>
    </location>
</feature>
<dbReference type="InterPro" id="IPR017872">
    <property type="entry name" value="Pyrmidine_PPase_CS"/>
</dbReference>
<dbReference type="NCBIfam" id="TIGR02644">
    <property type="entry name" value="Y_phosphoryl"/>
    <property type="match status" value="1"/>
</dbReference>
<keyword evidence="4 7" id="KW-0328">Glycosyltransferase</keyword>
<dbReference type="PANTHER" id="PTHR10515:SF0">
    <property type="entry name" value="THYMIDINE PHOSPHORYLASE"/>
    <property type="match status" value="1"/>
</dbReference>
<dbReference type="PANTHER" id="PTHR10515">
    <property type="entry name" value="THYMIDINE PHOSPHORYLASE"/>
    <property type="match status" value="1"/>
</dbReference>
<dbReference type="GO" id="GO:0006206">
    <property type="term" value="P:pyrimidine nucleobase metabolic process"/>
    <property type="evidence" value="ECO:0007669"/>
    <property type="project" value="InterPro"/>
</dbReference>
<dbReference type="OrthoDB" id="9763887at2"/>
<comment type="catalytic activity">
    <reaction evidence="6 7">
        <text>thymidine + phosphate = 2-deoxy-alpha-D-ribose 1-phosphate + thymine</text>
        <dbReference type="Rhea" id="RHEA:16037"/>
        <dbReference type="ChEBI" id="CHEBI:17748"/>
        <dbReference type="ChEBI" id="CHEBI:17821"/>
        <dbReference type="ChEBI" id="CHEBI:43474"/>
        <dbReference type="ChEBI" id="CHEBI:57259"/>
        <dbReference type="EC" id="2.4.2.4"/>
    </reaction>
</comment>
<comment type="similarity">
    <text evidence="1 7">Belongs to the thymidine/pyrimidine-nucleoside phosphorylase family.</text>
</comment>
<dbReference type="AlphaFoldDB" id="A0A5D9D9Q1"/>
<dbReference type="GO" id="GO:0009032">
    <property type="term" value="F:thymidine phosphorylase activity"/>
    <property type="evidence" value="ECO:0007669"/>
    <property type="project" value="UniProtKB-UniRule"/>
</dbReference>
<evidence type="ECO:0000313" key="10">
    <source>
        <dbReference type="Proteomes" id="UP000324260"/>
    </source>
</evidence>
<dbReference type="GO" id="GO:0005829">
    <property type="term" value="C:cytosol"/>
    <property type="evidence" value="ECO:0007669"/>
    <property type="project" value="TreeGrafter"/>
</dbReference>
<dbReference type="SMART" id="SM00941">
    <property type="entry name" value="PYNP_C"/>
    <property type="match status" value="1"/>
</dbReference>
<evidence type="ECO:0000256" key="3">
    <source>
        <dbReference type="ARBA" id="ARBA00011892"/>
    </source>
</evidence>
<accession>A0A5D9D9Q1</accession>
<dbReference type="FunFam" id="3.40.1030.10:FF:000001">
    <property type="entry name" value="Thymidine phosphorylase"/>
    <property type="match status" value="1"/>
</dbReference>
<dbReference type="NCBIfam" id="NF004490">
    <property type="entry name" value="PRK05820.1"/>
    <property type="match status" value="1"/>
</dbReference>
<comment type="pathway">
    <text evidence="7">Pyrimidine metabolism; dTMP biosynthesis via salvage pathway; dTMP from thymine: step 1/2.</text>
</comment>
<dbReference type="GO" id="GO:0004645">
    <property type="term" value="F:1,4-alpha-oligoglucan phosphorylase activity"/>
    <property type="evidence" value="ECO:0007669"/>
    <property type="project" value="InterPro"/>
</dbReference>
<dbReference type="InterPro" id="IPR013102">
    <property type="entry name" value="PYNP_C"/>
</dbReference>
<dbReference type="InterPro" id="IPR000312">
    <property type="entry name" value="Glycosyl_Trfase_fam3"/>
</dbReference>
<gene>
    <name evidence="7 9" type="primary">deoA</name>
    <name evidence="9" type="ORF">FZZ93_05370</name>
</gene>
<evidence type="ECO:0000256" key="4">
    <source>
        <dbReference type="ARBA" id="ARBA00022676"/>
    </source>
</evidence>
<dbReference type="PROSITE" id="PS00647">
    <property type="entry name" value="THYMID_PHOSPHORYLASE"/>
    <property type="match status" value="1"/>
</dbReference>
<dbReference type="Gene3D" id="3.90.1170.30">
    <property type="entry name" value="Pyrimidine nucleoside phosphorylase-like, C-terminal domain"/>
    <property type="match status" value="1"/>
</dbReference>
<evidence type="ECO:0000256" key="5">
    <source>
        <dbReference type="ARBA" id="ARBA00022679"/>
    </source>
</evidence>
<protein>
    <recommendedName>
        <fullName evidence="3 7">Thymidine phosphorylase</fullName>
        <ecNumber evidence="3 7">2.4.2.4</ecNumber>
    </recommendedName>
    <alternativeName>
        <fullName evidence="7">TdRPase</fullName>
    </alternativeName>
</protein>
<dbReference type="InterPro" id="IPR017459">
    <property type="entry name" value="Glycosyl_Trfase_fam3_N_dom"/>
</dbReference>
<evidence type="ECO:0000256" key="2">
    <source>
        <dbReference type="ARBA" id="ARBA00011738"/>
    </source>
</evidence>
<dbReference type="PIRSF" id="PIRSF000478">
    <property type="entry name" value="TP_PyNP"/>
    <property type="match status" value="1"/>
</dbReference>
<dbReference type="InterPro" id="IPR000053">
    <property type="entry name" value="Thymidine/pyrmidine_PPase"/>
</dbReference>
<dbReference type="GO" id="GO:0046104">
    <property type="term" value="P:thymidine metabolic process"/>
    <property type="evidence" value="ECO:0007669"/>
    <property type="project" value="UniProtKB-UniRule"/>
</dbReference>
<evidence type="ECO:0000259" key="8">
    <source>
        <dbReference type="SMART" id="SM00941"/>
    </source>
</evidence>
<dbReference type="InterPro" id="IPR035902">
    <property type="entry name" value="Nuc_phospho_transferase"/>
</dbReference>
<comment type="caution">
    <text evidence="9">The sequence shown here is derived from an EMBL/GenBank/DDBJ whole genome shotgun (WGS) entry which is preliminary data.</text>
</comment>
<dbReference type="Pfam" id="PF02885">
    <property type="entry name" value="Glycos_trans_3N"/>
    <property type="match status" value="1"/>
</dbReference>
<dbReference type="SUPFAM" id="SSF54680">
    <property type="entry name" value="Pyrimidine nucleoside phosphorylase C-terminal domain"/>
    <property type="match status" value="1"/>
</dbReference>
<dbReference type="InterPro" id="IPR036320">
    <property type="entry name" value="Glycosyl_Trfase_fam3_N_dom_sf"/>
</dbReference>
<dbReference type="UniPathway" id="UPA00578">
    <property type="reaction ID" value="UER00638"/>
</dbReference>
<dbReference type="RefSeq" id="WP_149321307.1">
    <property type="nucleotide sequence ID" value="NZ_JARWAH010000003.1"/>
</dbReference>
<dbReference type="SUPFAM" id="SSF52418">
    <property type="entry name" value="Nucleoside phosphorylase/phosphoribosyltransferase catalytic domain"/>
    <property type="match status" value="1"/>
</dbReference>
<dbReference type="InterPro" id="IPR036566">
    <property type="entry name" value="PYNP-like_C_sf"/>
</dbReference>
<dbReference type="EMBL" id="VTPU01000004">
    <property type="protein sequence ID" value="TZG40476.1"/>
    <property type="molecule type" value="Genomic_DNA"/>
</dbReference>
<dbReference type="Gene3D" id="1.20.970.10">
    <property type="entry name" value="Transferase, Pyrimidine Nucleoside Phosphorylase, Chain C"/>
    <property type="match status" value="1"/>
</dbReference>
<reference evidence="9 10" key="1">
    <citation type="submission" date="2019-08" db="EMBL/GenBank/DDBJ databases">
        <title>Draft Genome Sequence of Halomonas eurihalina Isolated from Preserved Hide-surface.</title>
        <authorList>
            <person name="Hussain S.A."/>
            <person name="Xu A."/>
            <person name="Sarker M."/>
            <person name="Sommers C."/>
        </authorList>
    </citation>
    <scope>NUCLEOTIDE SEQUENCE [LARGE SCALE GENOMIC DNA]</scope>
    <source>
        <strain evidence="9 10">MS1</strain>
    </source>
</reference>
<dbReference type="Proteomes" id="UP000324260">
    <property type="component" value="Unassembled WGS sequence"/>
</dbReference>
<keyword evidence="10" id="KW-1185">Reference proteome</keyword>
<proteinExistence type="inferred from homology"/>
<evidence type="ECO:0000313" key="9">
    <source>
        <dbReference type="EMBL" id="TZG40476.1"/>
    </source>
</evidence>
<dbReference type="Gene3D" id="3.40.1030.10">
    <property type="entry name" value="Nucleoside phosphorylase/phosphoribosyltransferase catalytic domain"/>
    <property type="match status" value="1"/>
</dbReference>
<name>A0A5D9D9Q1_HALER</name>
<dbReference type="Pfam" id="PF07831">
    <property type="entry name" value="PYNP_C"/>
    <property type="match status" value="1"/>
</dbReference>
<evidence type="ECO:0000256" key="6">
    <source>
        <dbReference type="ARBA" id="ARBA00048550"/>
    </source>
</evidence>
<organism evidence="9 10">
    <name type="scientific">Halomonas eurihalina</name>
    <dbReference type="NCBI Taxonomy" id="42566"/>
    <lineage>
        <taxon>Bacteria</taxon>
        <taxon>Pseudomonadati</taxon>
        <taxon>Pseudomonadota</taxon>
        <taxon>Gammaproteobacteria</taxon>
        <taxon>Oceanospirillales</taxon>
        <taxon>Halomonadaceae</taxon>
        <taxon>Halomonas</taxon>
    </lineage>
</organism>
<comment type="function">
    <text evidence="7">The enzymes which catalyze the reversible phosphorolysis of pyrimidine nucleosides are involved in the degradation of these compounds and in their utilization as carbon and energy sources, or in the rescue of pyrimidine bases for nucleotide synthesis.</text>
</comment>
<dbReference type="HAMAP" id="MF_01628">
    <property type="entry name" value="Thymid_phosp"/>
    <property type="match status" value="1"/>
</dbReference>
<evidence type="ECO:0000256" key="1">
    <source>
        <dbReference type="ARBA" id="ARBA00006915"/>
    </source>
</evidence>
<dbReference type="InterPro" id="IPR013465">
    <property type="entry name" value="Thymidine_Pase"/>
</dbReference>
<sequence>MLPQEAIRAKRDGEALDAATIGELVAGIAGDGLSDAQIGALAMAIFLNGMNATETVALTEAVRDSGDVLDWSALDLPGPVIDKHSTGGVGDVVSLILGPWVAACGGHVPMISGRGLGHTGGTLDKLESIPGYSVTPDTATFRRLVKDVGVAIIGQTADLAPADKRLYAIRDVTATVESLPLIVSSILGKKLACGLDALVMDVKVGSGAFMPTPEASRELAETIAEVASRAGTPTTALLTDMSQPLAPCAGNALEVHEALAVLTGKRPNSRLLEVTRGLAVEMLLAGGLAPDQDAALKRLDEQLASGEAAERFGRMVAGLGGPADLLDAPERHLPAAPVVRPVLAPHAGHLRGLDTRALGMTVVELGGGRRQPGEAIDHAVGLADIAELGTQLDAGQPLATLHARSHAEADQAERQLLDAIEIGEACPSPTLIRDIIRREAP</sequence>
<keyword evidence="5 7" id="KW-0808">Transferase</keyword>
<dbReference type="Pfam" id="PF00591">
    <property type="entry name" value="Glycos_transf_3"/>
    <property type="match status" value="1"/>
</dbReference>
<dbReference type="SUPFAM" id="SSF47648">
    <property type="entry name" value="Nucleoside phosphorylase/phosphoribosyltransferase N-terminal domain"/>
    <property type="match status" value="1"/>
</dbReference>
<evidence type="ECO:0000256" key="7">
    <source>
        <dbReference type="HAMAP-Rule" id="MF_01628"/>
    </source>
</evidence>
<dbReference type="NCBIfam" id="TIGR02643">
    <property type="entry name" value="T_phosphoryl"/>
    <property type="match status" value="1"/>
</dbReference>